<feature type="domain" description="Disease resistance N-terminal" evidence="4">
    <location>
        <begin position="5"/>
        <end position="55"/>
    </location>
</feature>
<keyword evidence="1" id="KW-0677">Repeat</keyword>
<evidence type="ECO:0000256" key="2">
    <source>
        <dbReference type="ARBA" id="ARBA00022741"/>
    </source>
</evidence>
<evidence type="ECO:0000313" key="5">
    <source>
        <dbReference type="EMBL" id="QCD90579.1"/>
    </source>
</evidence>
<dbReference type="GO" id="GO:0000166">
    <property type="term" value="F:nucleotide binding"/>
    <property type="evidence" value="ECO:0007669"/>
    <property type="project" value="UniProtKB-KW"/>
</dbReference>
<organism evidence="5 6">
    <name type="scientific">Vigna unguiculata</name>
    <name type="common">Cowpea</name>
    <dbReference type="NCBI Taxonomy" id="3917"/>
    <lineage>
        <taxon>Eukaryota</taxon>
        <taxon>Viridiplantae</taxon>
        <taxon>Streptophyta</taxon>
        <taxon>Embryophyta</taxon>
        <taxon>Tracheophyta</taxon>
        <taxon>Spermatophyta</taxon>
        <taxon>Magnoliopsida</taxon>
        <taxon>eudicotyledons</taxon>
        <taxon>Gunneridae</taxon>
        <taxon>Pentapetalae</taxon>
        <taxon>rosids</taxon>
        <taxon>fabids</taxon>
        <taxon>Fabales</taxon>
        <taxon>Fabaceae</taxon>
        <taxon>Papilionoideae</taxon>
        <taxon>50 kb inversion clade</taxon>
        <taxon>NPAAA clade</taxon>
        <taxon>indigoferoid/millettioid clade</taxon>
        <taxon>Phaseoleae</taxon>
        <taxon>Vigna</taxon>
    </lineage>
</organism>
<dbReference type="Pfam" id="PF18052">
    <property type="entry name" value="Rx_N"/>
    <property type="match status" value="1"/>
</dbReference>
<keyword evidence="6" id="KW-1185">Reference proteome</keyword>
<gene>
    <name evidence="5" type="ORF">DEO72_LG4g1536</name>
</gene>
<keyword evidence="2" id="KW-0547">Nucleotide-binding</keyword>
<dbReference type="GO" id="GO:0006952">
    <property type="term" value="P:defense response"/>
    <property type="evidence" value="ECO:0007669"/>
    <property type="project" value="UniProtKB-KW"/>
</dbReference>
<sequence length="59" mass="6551">MAKAVLEIVVGNLNTLVEKELGLFLDFDKDLERLASLFTTIKATLADAEEQHFSNRTGL</sequence>
<reference evidence="5 6" key="1">
    <citation type="submission" date="2019-04" db="EMBL/GenBank/DDBJ databases">
        <title>An improved genome assembly and genetic linkage map for asparagus bean, Vigna unguiculata ssp. sesquipedialis.</title>
        <authorList>
            <person name="Xia Q."/>
            <person name="Zhang R."/>
            <person name="Dong Y."/>
        </authorList>
    </citation>
    <scope>NUCLEOTIDE SEQUENCE [LARGE SCALE GENOMIC DNA]</scope>
    <source>
        <tissue evidence="5">Leaf</tissue>
    </source>
</reference>
<keyword evidence="3" id="KW-0611">Plant defense</keyword>
<evidence type="ECO:0000256" key="3">
    <source>
        <dbReference type="ARBA" id="ARBA00022821"/>
    </source>
</evidence>
<dbReference type="EMBL" id="CP039348">
    <property type="protein sequence ID" value="QCD90579.1"/>
    <property type="molecule type" value="Genomic_DNA"/>
</dbReference>
<evidence type="ECO:0000259" key="4">
    <source>
        <dbReference type="Pfam" id="PF18052"/>
    </source>
</evidence>
<evidence type="ECO:0000256" key="1">
    <source>
        <dbReference type="ARBA" id="ARBA00022737"/>
    </source>
</evidence>
<dbReference type="InterPro" id="IPR041118">
    <property type="entry name" value="Rx_N"/>
</dbReference>
<name>A0A4D6LNV5_VIGUN</name>
<evidence type="ECO:0000313" key="6">
    <source>
        <dbReference type="Proteomes" id="UP000501690"/>
    </source>
</evidence>
<accession>A0A4D6LNV5</accession>
<proteinExistence type="predicted"/>
<dbReference type="Proteomes" id="UP000501690">
    <property type="component" value="Linkage Group LG4"/>
</dbReference>
<dbReference type="AlphaFoldDB" id="A0A4D6LNV5"/>
<dbReference type="Gene3D" id="1.20.5.4130">
    <property type="match status" value="1"/>
</dbReference>
<protein>
    <recommendedName>
        <fullName evidence="4">Disease resistance N-terminal domain-containing protein</fullName>
    </recommendedName>
</protein>